<keyword evidence="4" id="KW-0319">Glycerol metabolism</keyword>
<dbReference type="Gene3D" id="3.50.50.60">
    <property type="entry name" value="FAD/NAD(P)-binding domain"/>
    <property type="match status" value="1"/>
</dbReference>
<evidence type="ECO:0000256" key="5">
    <source>
        <dbReference type="ARBA" id="ARBA00022827"/>
    </source>
</evidence>
<comment type="similarity">
    <text evidence="2">Belongs to the FAD-dependent glycerol-3-phosphate dehydrogenase family.</text>
</comment>
<organism evidence="9 10">
    <name type="scientific">Nocardioides endophyticus</name>
    <dbReference type="NCBI Taxonomy" id="1353775"/>
    <lineage>
        <taxon>Bacteria</taxon>
        <taxon>Bacillati</taxon>
        <taxon>Actinomycetota</taxon>
        <taxon>Actinomycetes</taxon>
        <taxon>Propionibacteriales</taxon>
        <taxon>Nocardioidaceae</taxon>
        <taxon>Nocardioides</taxon>
    </lineage>
</organism>
<keyword evidence="10" id="KW-1185">Reference proteome</keyword>
<evidence type="ECO:0000313" key="9">
    <source>
        <dbReference type="EMBL" id="GAA4749005.1"/>
    </source>
</evidence>
<dbReference type="InterPro" id="IPR006076">
    <property type="entry name" value="FAD-dep_OxRdtase"/>
</dbReference>
<evidence type="ECO:0000256" key="6">
    <source>
        <dbReference type="ARBA" id="ARBA00023002"/>
    </source>
</evidence>
<proteinExistence type="inferred from homology"/>
<dbReference type="Proteomes" id="UP001499882">
    <property type="component" value="Unassembled WGS sequence"/>
</dbReference>
<evidence type="ECO:0000313" key="10">
    <source>
        <dbReference type="Proteomes" id="UP001499882"/>
    </source>
</evidence>
<dbReference type="PROSITE" id="PS00978">
    <property type="entry name" value="FAD_G3PDH_2"/>
    <property type="match status" value="1"/>
</dbReference>
<dbReference type="InterPro" id="IPR036188">
    <property type="entry name" value="FAD/NAD-bd_sf"/>
</dbReference>
<keyword evidence="5" id="KW-0274">FAD</keyword>
<evidence type="ECO:0000256" key="2">
    <source>
        <dbReference type="ARBA" id="ARBA00007330"/>
    </source>
</evidence>
<evidence type="ECO:0000256" key="4">
    <source>
        <dbReference type="ARBA" id="ARBA00022798"/>
    </source>
</evidence>
<dbReference type="Gene3D" id="3.30.9.10">
    <property type="entry name" value="D-Amino Acid Oxidase, subunit A, domain 2"/>
    <property type="match status" value="1"/>
</dbReference>
<dbReference type="RefSeq" id="WP_345528463.1">
    <property type="nucleotide sequence ID" value="NZ_BAABKN010000023.1"/>
</dbReference>
<dbReference type="SUPFAM" id="SSF51905">
    <property type="entry name" value="FAD/NAD(P)-binding domain"/>
    <property type="match status" value="1"/>
</dbReference>
<evidence type="ECO:0000259" key="8">
    <source>
        <dbReference type="Pfam" id="PF16901"/>
    </source>
</evidence>
<dbReference type="PANTHER" id="PTHR11985">
    <property type="entry name" value="GLYCEROL-3-PHOSPHATE DEHYDROGENASE"/>
    <property type="match status" value="1"/>
</dbReference>
<dbReference type="Gene3D" id="1.10.8.870">
    <property type="entry name" value="Alpha-glycerophosphate oxidase, cap domain"/>
    <property type="match status" value="1"/>
</dbReference>
<evidence type="ECO:0000259" key="7">
    <source>
        <dbReference type="Pfam" id="PF01266"/>
    </source>
</evidence>
<dbReference type="Pfam" id="PF16901">
    <property type="entry name" value="DAO_C"/>
    <property type="match status" value="1"/>
</dbReference>
<dbReference type="InterPro" id="IPR000447">
    <property type="entry name" value="G3P_DH_FAD-dep"/>
</dbReference>
<dbReference type="Pfam" id="PF01266">
    <property type="entry name" value="DAO"/>
    <property type="match status" value="1"/>
</dbReference>
<sequence length="512" mass="53374">MSTATRITPGLDGAPTDVDVVVIGLGITGTGVALDAVTRGLSVLAVDAHDLAFGTSRWSSKLVHGGLRYLAQLQFGVAHESAVERGILMERTAPHLTHPLSMLIPLGSVTSRRQAVLTGAGLLGGDVLRRAAGTSSAILPRPRRLPAVEALQLAPLRTAGLRGALVTWDGQLEDDARLVANVARTAAAYGAHVRTRARVLTASGTEVELRDELTGETTAVTARTVINATGVWAGDLVPEVTLRPSRGTHLVLRGSSIPGLHTAVFAPIPGTTGRFINVLPQPDGTIYIGLTDEPVDGEVPDVPEPSEPEIGFLLDVASAAFAQPLHRSDVIGAYAGLRPLLSSGDGSGMTSDLSRRHAVLTSTTGVITIVGGKLTTYRRMAEDAVDAAVDAAGFDAGPCRTAELPLLGAAPRPRLAELEEPARLVRRYGTDARLVLDDARAVSKLGDDELLAPIAEGVPVTLAELIFGVTHEGAADVDDLLDRRTRVGLIATDRALAVPAAARALRIVAAVR</sequence>
<feature type="domain" description="Alpha-glycerophosphate oxidase C-terminal" evidence="8">
    <location>
        <begin position="399"/>
        <end position="499"/>
    </location>
</feature>
<protein>
    <submittedName>
        <fullName evidence="9">Glycerol-3-phosphate dehydrogenase/oxidase</fullName>
    </submittedName>
</protein>
<reference evidence="10" key="1">
    <citation type="journal article" date="2019" name="Int. J. Syst. Evol. Microbiol.">
        <title>The Global Catalogue of Microorganisms (GCM) 10K type strain sequencing project: providing services to taxonomists for standard genome sequencing and annotation.</title>
        <authorList>
            <consortium name="The Broad Institute Genomics Platform"/>
            <consortium name="The Broad Institute Genome Sequencing Center for Infectious Disease"/>
            <person name="Wu L."/>
            <person name="Ma J."/>
        </authorList>
    </citation>
    <scope>NUCLEOTIDE SEQUENCE [LARGE SCALE GENOMIC DNA]</scope>
    <source>
        <strain evidence="10">JCM 18532</strain>
    </source>
</reference>
<name>A0ABP8Z7U9_9ACTN</name>
<dbReference type="InterPro" id="IPR031656">
    <property type="entry name" value="DAO_C"/>
</dbReference>
<dbReference type="PANTHER" id="PTHR11985:SF35">
    <property type="entry name" value="ANAEROBIC GLYCEROL-3-PHOSPHATE DEHYDROGENASE SUBUNIT A"/>
    <property type="match status" value="1"/>
</dbReference>
<evidence type="ECO:0000256" key="3">
    <source>
        <dbReference type="ARBA" id="ARBA00022630"/>
    </source>
</evidence>
<gene>
    <name evidence="9" type="ORF">GCM10023350_37530</name>
</gene>
<evidence type="ECO:0000256" key="1">
    <source>
        <dbReference type="ARBA" id="ARBA00001974"/>
    </source>
</evidence>
<feature type="domain" description="FAD dependent oxidoreductase" evidence="7">
    <location>
        <begin position="19"/>
        <end position="378"/>
    </location>
</feature>
<dbReference type="PRINTS" id="PR01001">
    <property type="entry name" value="FADG3PDH"/>
</dbReference>
<comment type="caution">
    <text evidence="9">The sequence shown here is derived from an EMBL/GenBank/DDBJ whole genome shotgun (WGS) entry which is preliminary data.</text>
</comment>
<dbReference type="EMBL" id="BAABKN010000023">
    <property type="protein sequence ID" value="GAA4749005.1"/>
    <property type="molecule type" value="Genomic_DNA"/>
</dbReference>
<keyword evidence="6" id="KW-0560">Oxidoreductase</keyword>
<dbReference type="InterPro" id="IPR038299">
    <property type="entry name" value="DAO_C_sf"/>
</dbReference>
<comment type="cofactor">
    <cofactor evidence="1">
        <name>FAD</name>
        <dbReference type="ChEBI" id="CHEBI:57692"/>
    </cofactor>
</comment>
<keyword evidence="3" id="KW-0285">Flavoprotein</keyword>
<accession>A0ABP8Z7U9</accession>